<dbReference type="STRING" id="1314777.A0A164TFI5"/>
<dbReference type="EMBL" id="KV419410">
    <property type="protein sequence ID" value="KZS92325.1"/>
    <property type="molecule type" value="Genomic_DNA"/>
</dbReference>
<evidence type="ECO:0000313" key="2">
    <source>
        <dbReference type="Proteomes" id="UP000076722"/>
    </source>
</evidence>
<dbReference type="InterPro" id="IPR041078">
    <property type="entry name" value="Plavaka"/>
</dbReference>
<dbReference type="OrthoDB" id="3208495at2759"/>
<dbReference type="Pfam" id="PF18759">
    <property type="entry name" value="Plavaka"/>
    <property type="match status" value="1"/>
</dbReference>
<sequence>MHAEHDIAYIPAVPDDLQDTIRRHRNGRGGSKPLITHCRPGLIPAVLKVLFADLEFRLAYCHWIVLKSPDGKLRRAYLKLITYTGDYPEKVLLATGRQDGFCCCPQCEVEKDEIWLLGRSRGEDIRQQKRRIDTEQRWRLIRKARKLVYQIGYSVNSKKVEDLLGAASLVLPETVWNGGFIYLGHWRSLSWRRKGLEASKK</sequence>
<organism evidence="1 2">
    <name type="scientific">Sistotremastrum niveocremeum HHB9708</name>
    <dbReference type="NCBI Taxonomy" id="1314777"/>
    <lineage>
        <taxon>Eukaryota</taxon>
        <taxon>Fungi</taxon>
        <taxon>Dikarya</taxon>
        <taxon>Basidiomycota</taxon>
        <taxon>Agaricomycotina</taxon>
        <taxon>Agaricomycetes</taxon>
        <taxon>Sistotremastrales</taxon>
        <taxon>Sistotremastraceae</taxon>
        <taxon>Sertulicium</taxon>
        <taxon>Sertulicium niveocremeum</taxon>
    </lineage>
</organism>
<evidence type="ECO:0000313" key="1">
    <source>
        <dbReference type="EMBL" id="KZS92325.1"/>
    </source>
</evidence>
<dbReference type="Proteomes" id="UP000076722">
    <property type="component" value="Unassembled WGS sequence"/>
</dbReference>
<reference evidence="1 2" key="1">
    <citation type="journal article" date="2016" name="Mol. Biol. Evol.">
        <title>Comparative Genomics of Early-Diverging Mushroom-Forming Fungi Provides Insights into the Origins of Lignocellulose Decay Capabilities.</title>
        <authorList>
            <person name="Nagy L.G."/>
            <person name="Riley R."/>
            <person name="Tritt A."/>
            <person name="Adam C."/>
            <person name="Daum C."/>
            <person name="Floudas D."/>
            <person name="Sun H."/>
            <person name="Yadav J.S."/>
            <person name="Pangilinan J."/>
            <person name="Larsson K.H."/>
            <person name="Matsuura K."/>
            <person name="Barry K."/>
            <person name="Labutti K."/>
            <person name="Kuo R."/>
            <person name="Ohm R.A."/>
            <person name="Bhattacharya S.S."/>
            <person name="Shirouzu T."/>
            <person name="Yoshinaga Y."/>
            <person name="Martin F.M."/>
            <person name="Grigoriev I.V."/>
            <person name="Hibbett D.S."/>
        </authorList>
    </citation>
    <scope>NUCLEOTIDE SEQUENCE [LARGE SCALE GENOMIC DNA]</scope>
    <source>
        <strain evidence="1 2">HHB9708</strain>
    </source>
</reference>
<accession>A0A164TFI5</accession>
<keyword evidence="2" id="KW-1185">Reference proteome</keyword>
<protein>
    <submittedName>
        <fullName evidence="1">Uncharacterized protein</fullName>
    </submittedName>
</protein>
<dbReference type="AlphaFoldDB" id="A0A164TFI5"/>
<name>A0A164TFI5_9AGAM</name>
<gene>
    <name evidence="1" type="ORF">SISNIDRAFT_466739</name>
</gene>
<proteinExistence type="predicted"/>